<proteinExistence type="predicted"/>
<dbReference type="EMBL" id="SWKU01000021">
    <property type="protein sequence ID" value="KAF2997930.1"/>
    <property type="molecule type" value="Genomic_DNA"/>
</dbReference>
<dbReference type="PRINTS" id="PR00755">
    <property type="entry name" value="AFLATOXINBRP"/>
</dbReference>
<dbReference type="InterPro" id="IPR036864">
    <property type="entry name" value="Zn2-C6_fun-type_DNA-bd_sf"/>
</dbReference>
<dbReference type="GO" id="GO:0001228">
    <property type="term" value="F:DNA-binding transcription activator activity, RNA polymerase II-specific"/>
    <property type="evidence" value="ECO:0007669"/>
    <property type="project" value="TreeGrafter"/>
</dbReference>
<keyword evidence="5" id="KW-1185">Reference proteome</keyword>
<dbReference type="PROSITE" id="PS50048">
    <property type="entry name" value="ZN2_CY6_FUNGAL_2"/>
    <property type="match status" value="1"/>
</dbReference>
<evidence type="ECO:0000256" key="2">
    <source>
        <dbReference type="SAM" id="MobiDB-lite"/>
    </source>
</evidence>
<dbReference type="SMART" id="SM00066">
    <property type="entry name" value="GAL4"/>
    <property type="match status" value="1"/>
</dbReference>
<keyword evidence="1" id="KW-0539">Nucleus</keyword>
<reference evidence="4" key="1">
    <citation type="submission" date="2019-04" db="EMBL/GenBank/DDBJ databases">
        <title>Sequencing of skin fungus with MAO and IRED activity.</title>
        <authorList>
            <person name="Marsaioli A.J."/>
            <person name="Bonatto J.M.C."/>
            <person name="Reis Junior O."/>
        </authorList>
    </citation>
    <scope>NUCLEOTIDE SEQUENCE</scope>
    <source>
        <strain evidence="4">30M1</strain>
    </source>
</reference>
<evidence type="ECO:0000256" key="1">
    <source>
        <dbReference type="ARBA" id="ARBA00023242"/>
    </source>
</evidence>
<dbReference type="GO" id="GO:0008270">
    <property type="term" value="F:zinc ion binding"/>
    <property type="evidence" value="ECO:0007669"/>
    <property type="project" value="InterPro"/>
</dbReference>
<dbReference type="PROSITE" id="PS00463">
    <property type="entry name" value="ZN2_CY6_FUNGAL_1"/>
    <property type="match status" value="1"/>
</dbReference>
<name>A0A9P4W8J4_CURKU</name>
<dbReference type="Pfam" id="PF00172">
    <property type="entry name" value="Zn_clus"/>
    <property type="match status" value="1"/>
</dbReference>
<comment type="caution">
    <text evidence="4">The sequence shown here is derived from an EMBL/GenBank/DDBJ whole genome shotgun (WGS) entry which is preliminary data.</text>
</comment>
<dbReference type="CDD" id="cd00067">
    <property type="entry name" value="GAL4"/>
    <property type="match status" value="1"/>
</dbReference>
<sequence>MEKVKTRKPHKKSRNGCIPCKARHVKCDEQQPSCANCVKQSTPCEYRLAKSREGSTGSPLPATSAVTPSSTVEGPSFEPVLPILSVTSEPDLTALNITQLRLLHHYTTVTAQTLGADVDAHGVLATAVPQTAFEYPFLLHVLLALAALHLSKLSASEQEAVEYALIGGRHHDAALTDFQHTVRDIEQSNFKAVLMFAGILFPYSCASSVDTSPDIDHAFDSLLSNLSLTRRVRPMVASFYEEFRASMLGKLIPKDVQGIDWLTQEPPEETELVQLRKFAEAVHHLYPPDIVDAYGHAIHILVLTFAAAEKSSEPPSDALLKIWIHFVSDRYVELLSERQPGSLIIYAHYAVLMQRSSVRYWYLVGVAEQILRVTEALVPSEWAVWLNWPKEQLRRPLEMPNAS</sequence>
<gene>
    <name evidence="4" type="ORF">E8E13_005316</name>
</gene>
<dbReference type="Pfam" id="PF11951">
    <property type="entry name" value="Fungal_trans_2"/>
    <property type="match status" value="1"/>
</dbReference>
<dbReference type="AlphaFoldDB" id="A0A9P4W8J4"/>
<dbReference type="InterPro" id="IPR021858">
    <property type="entry name" value="Fun_TF"/>
</dbReference>
<evidence type="ECO:0000313" key="4">
    <source>
        <dbReference type="EMBL" id="KAF2997930.1"/>
    </source>
</evidence>
<dbReference type="PANTHER" id="PTHR47784:SF4">
    <property type="entry name" value="ZN(II)2CYS6 TRANSCRIPTION FACTOR (EUROFUNG)"/>
    <property type="match status" value="1"/>
</dbReference>
<dbReference type="PANTHER" id="PTHR47784">
    <property type="entry name" value="STEROL UPTAKE CONTROL PROTEIN 2"/>
    <property type="match status" value="1"/>
</dbReference>
<organism evidence="4 5">
    <name type="scientific">Curvularia kusanoi</name>
    <name type="common">Cochliobolus kusanoi</name>
    <dbReference type="NCBI Taxonomy" id="90978"/>
    <lineage>
        <taxon>Eukaryota</taxon>
        <taxon>Fungi</taxon>
        <taxon>Dikarya</taxon>
        <taxon>Ascomycota</taxon>
        <taxon>Pezizomycotina</taxon>
        <taxon>Dothideomycetes</taxon>
        <taxon>Pleosporomycetidae</taxon>
        <taxon>Pleosporales</taxon>
        <taxon>Pleosporineae</taxon>
        <taxon>Pleosporaceae</taxon>
        <taxon>Curvularia</taxon>
    </lineage>
</organism>
<dbReference type="OrthoDB" id="5386330at2759"/>
<dbReference type="Gene3D" id="4.10.240.10">
    <property type="entry name" value="Zn(2)-C6 fungal-type DNA-binding domain"/>
    <property type="match status" value="1"/>
</dbReference>
<accession>A0A9P4W8J4</accession>
<feature type="compositionally biased region" description="Polar residues" evidence="2">
    <location>
        <begin position="64"/>
        <end position="73"/>
    </location>
</feature>
<evidence type="ECO:0000259" key="3">
    <source>
        <dbReference type="PROSITE" id="PS50048"/>
    </source>
</evidence>
<feature type="region of interest" description="Disordered" evidence="2">
    <location>
        <begin position="51"/>
        <end position="73"/>
    </location>
</feature>
<dbReference type="InterPro" id="IPR053157">
    <property type="entry name" value="Sterol_Uptake_Regulator"/>
</dbReference>
<dbReference type="SUPFAM" id="SSF57701">
    <property type="entry name" value="Zn2/Cys6 DNA-binding domain"/>
    <property type="match status" value="1"/>
</dbReference>
<feature type="domain" description="Zn(2)-C6 fungal-type" evidence="3">
    <location>
        <begin position="16"/>
        <end position="46"/>
    </location>
</feature>
<dbReference type="Proteomes" id="UP000801428">
    <property type="component" value="Unassembled WGS sequence"/>
</dbReference>
<dbReference type="InterPro" id="IPR001138">
    <property type="entry name" value="Zn2Cys6_DnaBD"/>
</dbReference>
<protein>
    <recommendedName>
        <fullName evidence="3">Zn(2)-C6 fungal-type domain-containing protein</fullName>
    </recommendedName>
</protein>
<evidence type="ECO:0000313" key="5">
    <source>
        <dbReference type="Proteomes" id="UP000801428"/>
    </source>
</evidence>